<keyword evidence="2" id="KW-0489">Methyltransferase</keyword>
<dbReference type="Proteomes" id="UP000509367">
    <property type="component" value="Chromosome"/>
</dbReference>
<dbReference type="Pfam" id="PF08242">
    <property type="entry name" value="Methyltransf_12"/>
    <property type="match status" value="1"/>
</dbReference>
<dbReference type="EMBL" id="CP054836">
    <property type="protein sequence ID" value="QKV17770.1"/>
    <property type="molecule type" value="Genomic_DNA"/>
</dbReference>
<sequence length="283" mass="31013">MLSESDIDRLADAYNRALDLEKAGKGEEAASLYRACLEIDPEDRCGASVRLASMRLGEAPAKAPDAYVATLFDQHAEVFDDILTGQLGYAVPMQLAEIISADPNARFARMLDLGCGTGLSGMTLGPLCEHTTGVDISEKMVDQADERAVYDELYVNEAVHFLEEWRRAREQAGSDGDYAEFDLVVATDVLPYLGALEPLFAGIAANTMSGAYFAFSSETMSEEEFAGRPWNVTPNQRFAHSATYLEKTLEESGFGNITAFEKITVRMEKDVPIPGWLVVARKN</sequence>
<feature type="domain" description="Methyltransferase type 12" evidence="1">
    <location>
        <begin position="111"/>
        <end position="204"/>
    </location>
</feature>
<dbReference type="KEGG" id="orm:HTY61_04480"/>
<evidence type="ECO:0000259" key="1">
    <source>
        <dbReference type="Pfam" id="PF08242"/>
    </source>
</evidence>
<proteinExistence type="predicted"/>
<keyword evidence="3" id="KW-1185">Reference proteome</keyword>
<dbReference type="InterPro" id="IPR013217">
    <property type="entry name" value="Methyltransf_12"/>
</dbReference>
<gene>
    <name evidence="2" type="ORF">HTY61_04480</name>
</gene>
<dbReference type="PANTHER" id="PTHR43861">
    <property type="entry name" value="TRANS-ACONITATE 2-METHYLTRANSFERASE-RELATED"/>
    <property type="match status" value="1"/>
</dbReference>
<dbReference type="InterPro" id="IPR029063">
    <property type="entry name" value="SAM-dependent_MTases_sf"/>
</dbReference>
<dbReference type="RefSeq" id="WP_175275667.1">
    <property type="nucleotide sequence ID" value="NZ_CP054836.1"/>
</dbReference>
<evidence type="ECO:0000313" key="2">
    <source>
        <dbReference type="EMBL" id="QKV17770.1"/>
    </source>
</evidence>
<dbReference type="CDD" id="cd02440">
    <property type="entry name" value="AdoMet_MTases"/>
    <property type="match status" value="1"/>
</dbReference>
<dbReference type="AlphaFoldDB" id="A0A6N1VA09"/>
<reference evidence="2 3" key="1">
    <citation type="submission" date="2020-06" db="EMBL/GenBank/DDBJ databases">
        <title>Oricola thermophila sp. nov. isolated from a tidal sediments.</title>
        <authorList>
            <person name="Kwon K.K."/>
            <person name="Yang S.-H."/>
            <person name="Park M.-J."/>
        </authorList>
    </citation>
    <scope>NUCLEOTIDE SEQUENCE [LARGE SCALE GENOMIC DNA]</scope>
    <source>
        <strain evidence="2 3">MEBiC13590</strain>
    </source>
</reference>
<name>A0A6N1VA09_9HYPH</name>
<organism evidence="2 3">
    <name type="scientific">Oricola thermophila</name>
    <dbReference type="NCBI Taxonomy" id="2742145"/>
    <lineage>
        <taxon>Bacteria</taxon>
        <taxon>Pseudomonadati</taxon>
        <taxon>Pseudomonadota</taxon>
        <taxon>Alphaproteobacteria</taxon>
        <taxon>Hyphomicrobiales</taxon>
        <taxon>Ahrensiaceae</taxon>
        <taxon>Oricola</taxon>
    </lineage>
</organism>
<dbReference type="SUPFAM" id="SSF53335">
    <property type="entry name" value="S-adenosyl-L-methionine-dependent methyltransferases"/>
    <property type="match status" value="1"/>
</dbReference>
<evidence type="ECO:0000313" key="3">
    <source>
        <dbReference type="Proteomes" id="UP000509367"/>
    </source>
</evidence>
<keyword evidence="2" id="KW-0808">Transferase</keyword>
<protein>
    <submittedName>
        <fullName evidence="2">Methyltransferase</fullName>
    </submittedName>
</protein>
<dbReference type="Gene3D" id="3.40.50.150">
    <property type="entry name" value="Vaccinia Virus protein VP39"/>
    <property type="match status" value="1"/>
</dbReference>
<accession>A0A6N1VA09</accession>
<dbReference type="GO" id="GO:0032259">
    <property type="term" value="P:methylation"/>
    <property type="evidence" value="ECO:0007669"/>
    <property type="project" value="UniProtKB-KW"/>
</dbReference>
<dbReference type="GO" id="GO:0008168">
    <property type="term" value="F:methyltransferase activity"/>
    <property type="evidence" value="ECO:0007669"/>
    <property type="project" value="UniProtKB-KW"/>
</dbReference>